<evidence type="ECO:0000259" key="16">
    <source>
        <dbReference type="Pfam" id="PF01634"/>
    </source>
</evidence>
<feature type="domain" description="ATP phosphoribosyltransferase catalytic" evidence="16">
    <location>
        <begin position="47"/>
        <end position="200"/>
    </location>
</feature>
<dbReference type="InterPro" id="IPR013820">
    <property type="entry name" value="ATP_PRibTrfase_cat"/>
</dbReference>
<gene>
    <name evidence="15" type="primary">hisG</name>
    <name evidence="17" type="ORF">CQA53_07210</name>
</gene>
<evidence type="ECO:0000256" key="2">
    <source>
        <dbReference type="ARBA" id="ARBA00004496"/>
    </source>
</evidence>
<keyword evidence="10 15" id="KW-0808">Transferase</keyword>
<dbReference type="GO" id="GO:0005524">
    <property type="term" value="F:ATP binding"/>
    <property type="evidence" value="ECO:0007669"/>
    <property type="project" value="UniProtKB-KW"/>
</dbReference>
<keyword evidence="12 15" id="KW-0067">ATP-binding</keyword>
<dbReference type="InterPro" id="IPR001348">
    <property type="entry name" value="ATP_PRibTrfase_HisG"/>
</dbReference>
<evidence type="ECO:0000256" key="5">
    <source>
        <dbReference type="ARBA" id="ARBA00011496"/>
    </source>
</evidence>
<evidence type="ECO:0000256" key="9">
    <source>
        <dbReference type="ARBA" id="ARBA00022676"/>
    </source>
</evidence>
<dbReference type="EC" id="2.4.2.17" evidence="6 15"/>
<reference evidence="17 18" key="1">
    <citation type="submission" date="2018-04" db="EMBL/GenBank/DDBJ databases">
        <title>Novel Campyloabacter and Helicobacter Species and Strains.</title>
        <authorList>
            <person name="Mannion A.J."/>
            <person name="Shen Z."/>
            <person name="Fox J.G."/>
        </authorList>
    </citation>
    <scope>NUCLEOTIDE SEQUENCE [LARGE SCALE GENOMIC DNA]</scope>
    <source>
        <strain evidence="17 18">MIT 17-337</strain>
    </source>
</reference>
<comment type="subunit">
    <text evidence="5 15">Heteromultimer composed of HisG and HisZ subunits.</text>
</comment>
<dbReference type="CDD" id="cd13595">
    <property type="entry name" value="PBP2_HisGs"/>
    <property type="match status" value="1"/>
</dbReference>
<comment type="catalytic activity">
    <reaction evidence="1 15">
        <text>1-(5-phospho-beta-D-ribosyl)-ATP + diphosphate = 5-phospho-alpha-D-ribose 1-diphosphate + ATP</text>
        <dbReference type="Rhea" id="RHEA:18473"/>
        <dbReference type="ChEBI" id="CHEBI:30616"/>
        <dbReference type="ChEBI" id="CHEBI:33019"/>
        <dbReference type="ChEBI" id="CHEBI:58017"/>
        <dbReference type="ChEBI" id="CHEBI:73183"/>
        <dbReference type="EC" id="2.4.2.17"/>
    </reaction>
</comment>
<keyword evidence="9 15" id="KW-0328">Glycosyltransferase</keyword>
<dbReference type="HAMAP" id="MF_01018">
    <property type="entry name" value="HisG_Short"/>
    <property type="match status" value="1"/>
</dbReference>
<comment type="similarity">
    <text evidence="4 15">Belongs to the ATP phosphoribosyltransferase family. Short subfamily.</text>
</comment>
<evidence type="ECO:0000313" key="18">
    <source>
        <dbReference type="Proteomes" id="UP000256379"/>
    </source>
</evidence>
<comment type="domain">
    <text evidence="15">Lacks the C-terminal regulatory region which is replaced by HisZ.</text>
</comment>
<dbReference type="GO" id="GO:0003879">
    <property type="term" value="F:ATP phosphoribosyltransferase activity"/>
    <property type="evidence" value="ECO:0007669"/>
    <property type="project" value="UniProtKB-UniRule"/>
</dbReference>
<protein>
    <recommendedName>
        <fullName evidence="6 15">ATP phosphoribosyltransferase</fullName>
        <shortName evidence="15">ATP-PRT</shortName>
        <shortName evidence="15">ATP-PRTase</shortName>
        <ecNumber evidence="6 15">2.4.2.17</ecNumber>
    </recommendedName>
</protein>
<evidence type="ECO:0000256" key="4">
    <source>
        <dbReference type="ARBA" id="ARBA00009489"/>
    </source>
</evidence>
<keyword evidence="18" id="KW-1185">Reference proteome</keyword>
<keyword evidence="8 15" id="KW-0028">Amino-acid biosynthesis</keyword>
<name>A0A3D8IJ66_9HELI</name>
<dbReference type="RefSeq" id="WP_115543343.1">
    <property type="nucleotide sequence ID" value="NZ_NXLQ01000016.1"/>
</dbReference>
<dbReference type="NCBIfam" id="TIGR00070">
    <property type="entry name" value="hisG"/>
    <property type="match status" value="1"/>
</dbReference>
<evidence type="ECO:0000256" key="7">
    <source>
        <dbReference type="ARBA" id="ARBA00022490"/>
    </source>
</evidence>
<evidence type="ECO:0000256" key="1">
    <source>
        <dbReference type="ARBA" id="ARBA00000915"/>
    </source>
</evidence>
<sequence>MLTIALPKGRIAEETLSLFAQIFQKKIIFNDRKLILQTGDFTFLLVRNQDVPTYVHYGAADLGVVGLDVLEEKDDINIVRLLNLHIGKCKVVLGSECGKPINYLKPRIKIATKMTNITRNFFSSRAIAVDVIKLYGSIELAPLVNLADGIVDIVETGSTMKQNNLQIDEVIMESSAYLIANQNSFYLQKSSILHLQEQLKQLTSK</sequence>
<evidence type="ECO:0000256" key="11">
    <source>
        <dbReference type="ARBA" id="ARBA00022741"/>
    </source>
</evidence>
<comment type="pathway">
    <text evidence="3 15">Amino-acid biosynthesis; L-histidine biosynthesis; L-histidine from 5-phospho-alpha-D-ribose 1-diphosphate: step 1/9.</text>
</comment>
<dbReference type="OrthoDB" id="9801867at2"/>
<evidence type="ECO:0000313" key="17">
    <source>
        <dbReference type="EMBL" id="RDU64936.1"/>
    </source>
</evidence>
<dbReference type="SUPFAM" id="SSF53850">
    <property type="entry name" value="Periplasmic binding protein-like II"/>
    <property type="match status" value="1"/>
</dbReference>
<dbReference type="GO" id="GO:0000105">
    <property type="term" value="P:L-histidine biosynthetic process"/>
    <property type="evidence" value="ECO:0007669"/>
    <property type="project" value="UniProtKB-UniRule"/>
</dbReference>
<dbReference type="GO" id="GO:0005737">
    <property type="term" value="C:cytoplasm"/>
    <property type="evidence" value="ECO:0007669"/>
    <property type="project" value="UniProtKB-SubCell"/>
</dbReference>
<dbReference type="PANTHER" id="PTHR21403">
    <property type="entry name" value="ATP PHOSPHORIBOSYLTRANSFERASE ATP-PRTASE"/>
    <property type="match status" value="1"/>
</dbReference>
<evidence type="ECO:0000256" key="10">
    <source>
        <dbReference type="ARBA" id="ARBA00022679"/>
    </source>
</evidence>
<proteinExistence type="inferred from homology"/>
<keyword evidence="11 15" id="KW-0547">Nucleotide-binding</keyword>
<dbReference type="AlphaFoldDB" id="A0A3D8IJ66"/>
<accession>A0A3D8IJ66</accession>
<evidence type="ECO:0000256" key="8">
    <source>
        <dbReference type="ARBA" id="ARBA00022605"/>
    </source>
</evidence>
<evidence type="ECO:0000256" key="6">
    <source>
        <dbReference type="ARBA" id="ARBA00011946"/>
    </source>
</evidence>
<dbReference type="Pfam" id="PF01634">
    <property type="entry name" value="HisG"/>
    <property type="match status" value="1"/>
</dbReference>
<dbReference type="PROSITE" id="PS01316">
    <property type="entry name" value="ATP_P_PHORIBOSYLTR"/>
    <property type="match status" value="1"/>
</dbReference>
<dbReference type="EMBL" id="NXLQ01000016">
    <property type="protein sequence ID" value="RDU64936.1"/>
    <property type="molecule type" value="Genomic_DNA"/>
</dbReference>
<organism evidence="17 18">
    <name type="scientific">Helicobacter didelphidarum</name>
    <dbReference type="NCBI Taxonomy" id="2040648"/>
    <lineage>
        <taxon>Bacteria</taxon>
        <taxon>Pseudomonadati</taxon>
        <taxon>Campylobacterota</taxon>
        <taxon>Epsilonproteobacteria</taxon>
        <taxon>Campylobacterales</taxon>
        <taxon>Helicobacteraceae</taxon>
        <taxon>Helicobacter</taxon>
    </lineage>
</organism>
<dbReference type="Gene3D" id="3.40.190.10">
    <property type="entry name" value="Periplasmic binding protein-like II"/>
    <property type="match status" value="2"/>
</dbReference>
<evidence type="ECO:0000256" key="3">
    <source>
        <dbReference type="ARBA" id="ARBA00004667"/>
    </source>
</evidence>
<dbReference type="InterPro" id="IPR018198">
    <property type="entry name" value="ATP_PRibTrfase_CS"/>
</dbReference>
<evidence type="ECO:0000256" key="14">
    <source>
        <dbReference type="ARBA" id="ARBA00024861"/>
    </source>
</evidence>
<evidence type="ECO:0000256" key="15">
    <source>
        <dbReference type="HAMAP-Rule" id="MF_01018"/>
    </source>
</evidence>
<comment type="caution">
    <text evidence="17">The sequence shown here is derived from an EMBL/GenBank/DDBJ whole genome shotgun (WGS) entry which is preliminary data.</text>
</comment>
<comment type="subcellular location">
    <subcellularLocation>
        <location evidence="2 15">Cytoplasm</location>
    </subcellularLocation>
</comment>
<comment type="function">
    <text evidence="14 15">Catalyzes the condensation of ATP and 5-phosphoribose 1-diphosphate to form N'-(5'-phosphoribosyl)-ATP (PR-ATP). Has a crucial role in the pathway because the rate of histidine biosynthesis seems to be controlled primarily by regulation of HisG enzymatic activity.</text>
</comment>
<dbReference type="Proteomes" id="UP000256379">
    <property type="component" value="Unassembled WGS sequence"/>
</dbReference>
<evidence type="ECO:0000256" key="13">
    <source>
        <dbReference type="ARBA" id="ARBA00023102"/>
    </source>
</evidence>
<dbReference type="InterPro" id="IPR024893">
    <property type="entry name" value="ATP_PRibTrfase_HisG_short"/>
</dbReference>
<dbReference type="PANTHER" id="PTHR21403:SF8">
    <property type="entry name" value="ATP PHOSPHORIBOSYLTRANSFERASE"/>
    <property type="match status" value="1"/>
</dbReference>
<keyword evidence="7 15" id="KW-0963">Cytoplasm</keyword>
<evidence type="ECO:0000256" key="12">
    <source>
        <dbReference type="ARBA" id="ARBA00022840"/>
    </source>
</evidence>
<keyword evidence="13 15" id="KW-0368">Histidine biosynthesis</keyword>
<dbReference type="UniPathway" id="UPA00031">
    <property type="reaction ID" value="UER00006"/>
</dbReference>